<keyword evidence="4" id="KW-1185">Reference proteome</keyword>
<accession>A0A0L6VIH4</accession>
<feature type="region of interest" description="Disordered" evidence="1">
    <location>
        <begin position="348"/>
        <end position="372"/>
    </location>
</feature>
<feature type="transmembrane region" description="Helical" evidence="2">
    <location>
        <begin position="123"/>
        <end position="148"/>
    </location>
</feature>
<feature type="transmembrane region" description="Helical" evidence="2">
    <location>
        <begin position="90"/>
        <end position="117"/>
    </location>
</feature>
<dbReference type="AlphaFoldDB" id="A0A0L6VIH4"/>
<evidence type="ECO:0000256" key="2">
    <source>
        <dbReference type="SAM" id="Phobius"/>
    </source>
</evidence>
<organism evidence="3 4">
    <name type="scientific">Puccinia sorghi</name>
    <dbReference type="NCBI Taxonomy" id="27349"/>
    <lineage>
        <taxon>Eukaryota</taxon>
        <taxon>Fungi</taxon>
        <taxon>Dikarya</taxon>
        <taxon>Basidiomycota</taxon>
        <taxon>Pucciniomycotina</taxon>
        <taxon>Pucciniomycetes</taxon>
        <taxon>Pucciniales</taxon>
        <taxon>Pucciniaceae</taxon>
        <taxon>Puccinia</taxon>
    </lineage>
</organism>
<feature type="compositionally biased region" description="Basic and acidic residues" evidence="1">
    <location>
        <begin position="357"/>
        <end position="366"/>
    </location>
</feature>
<keyword evidence="2" id="KW-0472">Membrane</keyword>
<evidence type="ECO:0000313" key="4">
    <source>
        <dbReference type="Proteomes" id="UP000037035"/>
    </source>
</evidence>
<keyword evidence="2" id="KW-0812">Transmembrane</keyword>
<evidence type="ECO:0000313" key="3">
    <source>
        <dbReference type="EMBL" id="KNZ60519.1"/>
    </source>
</evidence>
<sequence>MVNTSCNVPRQTYKGVILGIRKADKNQLLLLLYLGFLQKFNGKFHFSQKNILLIFLALHLAFWMFFFFSDCKAMHFEFSNSFQFKCNKSPFFGGVIAFFLLILVSYLINFGIIIQFIPPKKLIFFAATPLFVLFRWQINCILVIFIFFPKLWTLKSLFMNFSKLIQKGKKVQKKPDTAQKGRVIRFNLKLLRPLFFKLLRVSNLNNLIIFFFFHYHQFNPKLKPHFLFGHPVCLHCVPVCSSPIINEQNALLFNLKNAKSQCSQSMASRGDPGLVERVYWTPIPSPTCEIGVAGPRGGPCLDQTICQTSTHPNLHFCLAHITTCHQDEPHQADELHMDMTTSLRNWQAGLEEDPPPGDDRSTEAASKEINNSRRITLPTNLLIPMSCFSQGSG</sequence>
<proteinExistence type="predicted"/>
<feature type="transmembrane region" description="Helical" evidence="2">
    <location>
        <begin position="51"/>
        <end position="69"/>
    </location>
</feature>
<keyword evidence="2" id="KW-1133">Transmembrane helix</keyword>
<dbReference type="Proteomes" id="UP000037035">
    <property type="component" value="Unassembled WGS sequence"/>
</dbReference>
<protein>
    <submittedName>
        <fullName evidence="3">Uncharacterized protein</fullName>
    </submittedName>
</protein>
<gene>
    <name evidence="3" type="ORF">VP01_1541g1</name>
</gene>
<dbReference type="EMBL" id="LAVV01006020">
    <property type="protein sequence ID" value="KNZ60519.1"/>
    <property type="molecule type" value="Genomic_DNA"/>
</dbReference>
<name>A0A0L6VIH4_9BASI</name>
<dbReference type="VEuPathDB" id="FungiDB:VP01_1541g1"/>
<reference evidence="3 4" key="1">
    <citation type="submission" date="2015-08" db="EMBL/GenBank/DDBJ databases">
        <title>Next Generation Sequencing and Analysis of the Genome of Puccinia sorghi L Schw, the Causal Agent of Maize Common Rust.</title>
        <authorList>
            <person name="Rochi L."/>
            <person name="Burguener G."/>
            <person name="Darino M."/>
            <person name="Turjanski A."/>
            <person name="Kreff E."/>
            <person name="Dieguez M.J."/>
            <person name="Sacco F."/>
        </authorList>
    </citation>
    <scope>NUCLEOTIDE SEQUENCE [LARGE SCALE GENOMIC DNA]</scope>
    <source>
        <strain evidence="3 4">RO10H11247</strain>
    </source>
</reference>
<comment type="caution">
    <text evidence="3">The sequence shown here is derived from an EMBL/GenBank/DDBJ whole genome shotgun (WGS) entry which is preliminary data.</text>
</comment>
<evidence type="ECO:0000256" key="1">
    <source>
        <dbReference type="SAM" id="MobiDB-lite"/>
    </source>
</evidence>